<dbReference type="EMBL" id="MXAL01000004">
    <property type="protein sequence ID" value="OWF33322.1"/>
    <property type="molecule type" value="Genomic_DNA"/>
</dbReference>
<dbReference type="RefSeq" id="WP_054642591.1">
    <property type="nucleotide sequence ID" value="NZ_LNUB01000011.1"/>
</dbReference>
<name>A0A210PA13_9LACO</name>
<sequence>MSLKDVSSKFNISKNFGYDYLIELKDSKKLSNLYSILKSISTYVIPYGTRGYRVTSKKSKDYIIEYIYENIDLEKNDYTVLSTIEFNSLRI</sequence>
<accession>A0A210PA13</accession>
<evidence type="ECO:0000313" key="1">
    <source>
        <dbReference type="EMBL" id="OWF33322.1"/>
    </source>
</evidence>
<protein>
    <submittedName>
        <fullName evidence="1">Uncharacterized protein</fullName>
    </submittedName>
</protein>
<reference evidence="1 2" key="1">
    <citation type="submission" date="2017-03" db="EMBL/GenBank/DDBJ databases">
        <title>Genome sequence of Lactobacillus kimchii KACC 12383.</title>
        <authorList>
            <person name="Chun J."/>
        </authorList>
    </citation>
    <scope>NUCLEOTIDE SEQUENCE [LARGE SCALE GENOMIC DNA]</scope>
    <source>
        <strain evidence="1 2">KACC 12383</strain>
    </source>
</reference>
<dbReference type="AlphaFoldDB" id="A0A210PA13"/>
<evidence type="ECO:0000313" key="2">
    <source>
        <dbReference type="Proteomes" id="UP000196649"/>
    </source>
</evidence>
<gene>
    <name evidence="1" type="ORF">LKACC12383_00927</name>
</gene>
<dbReference type="Proteomes" id="UP000196649">
    <property type="component" value="Unassembled WGS sequence"/>
</dbReference>
<comment type="caution">
    <text evidence="1">The sequence shown here is derived from an EMBL/GenBank/DDBJ whole genome shotgun (WGS) entry which is preliminary data.</text>
</comment>
<organism evidence="1 2">
    <name type="scientific">Companilactobacillus kimchii</name>
    <dbReference type="NCBI Taxonomy" id="2801452"/>
    <lineage>
        <taxon>Bacteria</taxon>
        <taxon>Bacillati</taxon>
        <taxon>Bacillota</taxon>
        <taxon>Bacilli</taxon>
        <taxon>Lactobacillales</taxon>
        <taxon>Lactobacillaceae</taxon>
        <taxon>Companilactobacillus</taxon>
    </lineage>
</organism>
<proteinExistence type="predicted"/>